<keyword evidence="1" id="KW-0488">Methylation</keyword>
<organism evidence="13 14">
    <name type="scientific">Gallus gallus</name>
    <name type="common">Chicken</name>
    <dbReference type="NCBI Taxonomy" id="9031"/>
    <lineage>
        <taxon>Eukaryota</taxon>
        <taxon>Metazoa</taxon>
        <taxon>Chordata</taxon>
        <taxon>Craniata</taxon>
        <taxon>Vertebrata</taxon>
        <taxon>Euteleostomi</taxon>
        <taxon>Archelosauria</taxon>
        <taxon>Archosauria</taxon>
        <taxon>Dinosauria</taxon>
        <taxon>Saurischia</taxon>
        <taxon>Theropoda</taxon>
        <taxon>Coelurosauria</taxon>
        <taxon>Aves</taxon>
        <taxon>Neognathae</taxon>
        <taxon>Galloanserae</taxon>
        <taxon>Galliformes</taxon>
        <taxon>Phasianidae</taxon>
        <taxon>Phasianinae</taxon>
        <taxon>Gallus</taxon>
    </lineage>
</organism>
<keyword evidence="7" id="KW-0636">Prenylation</keyword>
<feature type="compositionally biased region" description="Low complexity" evidence="12">
    <location>
        <begin position="61"/>
        <end position="72"/>
    </location>
</feature>
<keyword evidence="5" id="KW-0539">Nucleus</keyword>
<dbReference type="GO" id="GO:0031507">
    <property type="term" value="P:heterochromatin formation"/>
    <property type="evidence" value="ECO:0000318"/>
    <property type="project" value="GO_Central"/>
</dbReference>
<feature type="compositionally biased region" description="Polar residues" evidence="12">
    <location>
        <begin position="642"/>
        <end position="658"/>
    </location>
</feature>
<evidence type="ECO:0000256" key="8">
    <source>
        <dbReference type="ARBA" id="ARBA00024186"/>
    </source>
</evidence>
<feature type="region of interest" description="Disordered" evidence="12">
    <location>
        <begin position="626"/>
        <end position="658"/>
    </location>
</feature>
<dbReference type="Ensembl" id="ENSGALT00010068745.1">
    <property type="protein sequence ID" value="ENSGALP00010042235.1"/>
    <property type="gene ID" value="ENSGALG00010028375.1"/>
</dbReference>
<reference evidence="13" key="1">
    <citation type="submission" date="2020-11" db="EMBL/GenBank/DDBJ databases">
        <title>Gallus gallus (Chicken) genome, bGalGal1, GRCg7b, maternal haplotype autosomes + Z &amp; W.</title>
        <authorList>
            <person name="Warren W."/>
            <person name="Formenti G."/>
            <person name="Fedrigo O."/>
            <person name="Haase B."/>
            <person name="Mountcastle J."/>
            <person name="Balacco J."/>
            <person name="Tracey A."/>
            <person name="Schneider V."/>
            <person name="Okimoto R."/>
            <person name="Cheng H."/>
            <person name="Hawken R."/>
            <person name="Howe K."/>
            <person name="Jarvis E.D."/>
        </authorList>
    </citation>
    <scope>NUCLEOTIDE SEQUENCE [LARGE SCALE GENOMIC DNA]</scope>
    <source>
        <strain evidence="13">Broiler</strain>
    </source>
</reference>
<evidence type="ECO:0000256" key="10">
    <source>
        <dbReference type="RuleBase" id="RU000685"/>
    </source>
</evidence>
<keyword evidence="2" id="KW-0597">Phosphoprotein</keyword>
<keyword evidence="6" id="KW-0449">Lipoprotein</keyword>
<keyword evidence="15" id="KW-1267">Proteomics identification</keyword>
<dbReference type="Gene3D" id="1.20.5.1160">
    <property type="entry name" value="Vasodilator-stimulated phosphoprotein"/>
    <property type="match status" value="1"/>
</dbReference>
<protein>
    <recommendedName>
        <fullName evidence="9">Lamin-B2</fullName>
    </recommendedName>
</protein>
<dbReference type="Gene3D" id="2.60.40.1260">
    <property type="entry name" value="Lamin Tail domain"/>
    <property type="match status" value="1"/>
</dbReference>
<dbReference type="Pfam" id="PF00038">
    <property type="entry name" value="Filament"/>
    <property type="match status" value="1"/>
</dbReference>
<dbReference type="InterPro" id="IPR001322">
    <property type="entry name" value="Lamin_tail_dom"/>
</dbReference>
<dbReference type="GO" id="GO:0005882">
    <property type="term" value="C:intermediate filament"/>
    <property type="evidence" value="ECO:0007669"/>
    <property type="project" value="UniProtKB-KW"/>
</dbReference>
<dbReference type="SUPFAM" id="SSF64593">
    <property type="entry name" value="Intermediate filament protein, coiled coil region"/>
    <property type="match status" value="2"/>
</dbReference>
<dbReference type="Proteomes" id="UP000000539">
    <property type="component" value="Chromosome 28"/>
</dbReference>
<accession>A0A3Q2U596</accession>
<dbReference type="GO" id="GO:0031965">
    <property type="term" value="C:nuclear membrane"/>
    <property type="evidence" value="ECO:0007669"/>
    <property type="project" value="Ensembl"/>
</dbReference>
<proteinExistence type="evidence at protein level"/>
<evidence type="ECO:0000256" key="9">
    <source>
        <dbReference type="ARBA" id="ARBA00070351"/>
    </source>
</evidence>
<dbReference type="GO" id="GO:0042802">
    <property type="term" value="F:identical protein binding"/>
    <property type="evidence" value="ECO:0007669"/>
    <property type="project" value="Ensembl"/>
</dbReference>
<dbReference type="PANTHER" id="PTHR45721">
    <property type="entry name" value="LAMIN DM0-RELATED"/>
    <property type="match status" value="1"/>
</dbReference>
<dbReference type="FunCoup" id="A0A3Q2U596">
    <property type="interactions" value="2011"/>
</dbReference>
<keyword evidence="4 11" id="KW-0175">Coiled coil</keyword>
<evidence type="ECO:0007829" key="15">
    <source>
        <dbReference type="PeptideAtlas" id="A0A3Q2U596"/>
    </source>
</evidence>
<dbReference type="InterPro" id="IPR039008">
    <property type="entry name" value="IF_rod_dom"/>
</dbReference>
<evidence type="ECO:0000256" key="7">
    <source>
        <dbReference type="ARBA" id="ARBA00023289"/>
    </source>
</evidence>
<evidence type="ECO:0000256" key="6">
    <source>
        <dbReference type="ARBA" id="ARBA00023288"/>
    </source>
</evidence>
<name>A0A3Q2U596_CHICK</name>
<feature type="region of interest" description="Disordered" evidence="12">
    <location>
        <begin position="435"/>
        <end position="507"/>
    </location>
</feature>
<evidence type="ECO:0000256" key="2">
    <source>
        <dbReference type="ARBA" id="ARBA00022553"/>
    </source>
</evidence>
<gene>
    <name evidence="13" type="primary">LMNB2</name>
</gene>
<reference evidence="13" key="2">
    <citation type="submission" date="2025-08" db="UniProtKB">
        <authorList>
            <consortium name="Ensembl"/>
        </authorList>
    </citation>
    <scope>IDENTIFICATION</scope>
    <source>
        <strain evidence="13">broiler</strain>
    </source>
</reference>
<evidence type="ECO:0000256" key="12">
    <source>
        <dbReference type="SAM" id="MobiDB-lite"/>
    </source>
</evidence>
<dbReference type="InterPro" id="IPR018039">
    <property type="entry name" value="IF_conserved"/>
</dbReference>
<dbReference type="Gene3D" id="1.20.5.170">
    <property type="match status" value="1"/>
</dbReference>
<dbReference type="PROSITE" id="PS51841">
    <property type="entry name" value="LTD"/>
    <property type="match status" value="1"/>
</dbReference>
<dbReference type="GO" id="GO:0006998">
    <property type="term" value="P:nuclear envelope organization"/>
    <property type="evidence" value="ECO:0000318"/>
    <property type="project" value="GO_Central"/>
</dbReference>
<evidence type="ECO:0000256" key="11">
    <source>
        <dbReference type="SAM" id="Coils"/>
    </source>
</evidence>
<keyword evidence="14" id="KW-1185">Reference proteome</keyword>
<dbReference type="SUPFAM" id="SSF74853">
    <property type="entry name" value="Lamin A/C globular tail domain"/>
    <property type="match status" value="1"/>
</dbReference>
<dbReference type="InParanoid" id="A0A3Q2U596"/>
<dbReference type="GO" id="GO:0005652">
    <property type="term" value="C:nuclear lamina"/>
    <property type="evidence" value="ECO:0000318"/>
    <property type="project" value="GO_Central"/>
</dbReference>
<feature type="coiled-coil region" evidence="11">
    <location>
        <begin position="80"/>
        <end position="255"/>
    </location>
</feature>
<feature type="region of interest" description="Disordered" evidence="12">
    <location>
        <begin position="36"/>
        <end position="74"/>
    </location>
</feature>
<sequence>MAAPRTPPPGAPRAAILAPRLHFPCGTAARAGDVRHLTAPSSPGAAGLNEPAARELSAMSGTPIRGTPGGTPLSPTRISRLQEKEELRQLNDRLAVYIDRVRALELENDRLLVKISEKEEVTTREVSGIKNLYESELADARRVLDETAKERARLQIEIGKLRAELEEFNKSYKKKDADLSVAQGRIKDLEVLFHRSEAELNTVLNEKRSLEAEVADLRAQLAKAEDGHAVAKKQLEKETLMRVDLENRCQSLQEDLDFRKNVFEEEIRETRKRHEHRLVEVDTSRQQEYENKMAQALEDLRNQHDEQVKLYKMELEQTYQAKLENAILASDQNDKAAGAAREELKEARMRIESLSYQLSGLQKQASAAEDRIRELEETMAGERDKFRKMLDAKEREMTEMRDQMQLQLTEYQELLDVKLALDMEISAYRKLLEGEEERLKLSPSPSSRVTVSRATSSSSSSSTSLVRSSRGKRRRIEAEELSGSGTSGIGTGSISGSSSSSSFQMSQQASATGSISIEEIDLEGKYVQLKNNSEKDQSLGNWRLKRQIGDGEEIAYKFTPKYVLRAGQTVTIWGADAGVSHSPPSVLVWKNQGSWGTGGNIRTYLVNSDGEEVAVRTVTKSVVVRENEEEEDEADFGEEDLFNQQGDPRTTSRGCLVM</sequence>
<dbReference type="SMR" id="A0A3Q2U596"/>
<dbReference type="GO" id="GO:0090435">
    <property type="term" value="P:protein localization to nuclear envelope"/>
    <property type="evidence" value="ECO:0000318"/>
    <property type="project" value="GO_Central"/>
</dbReference>
<evidence type="ECO:0000256" key="4">
    <source>
        <dbReference type="ARBA" id="ARBA00023054"/>
    </source>
</evidence>
<evidence type="ECO:0000313" key="13">
    <source>
        <dbReference type="Ensembl" id="ENSGALP00010042235.1"/>
    </source>
</evidence>
<comment type="similarity">
    <text evidence="10">Belongs to the intermediate filament family.</text>
</comment>
<dbReference type="SMART" id="SM01391">
    <property type="entry name" value="Filament"/>
    <property type="match status" value="1"/>
</dbReference>
<dbReference type="GO" id="GO:0007097">
    <property type="term" value="P:nuclear migration"/>
    <property type="evidence" value="ECO:0000318"/>
    <property type="project" value="GO_Central"/>
</dbReference>
<dbReference type="Pfam" id="PF00932">
    <property type="entry name" value="LTD"/>
    <property type="match status" value="1"/>
</dbReference>
<comment type="subcellular location">
    <subcellularLocation>
        <location evidence="8">Nucleus lamina</location>
    </subcellularLocation>
</comment>
<dbReference type="FunFam" id="1.20.5.170:FF:000076">
    <property type="entry name" value="Lamin B2"/>
    <property type="match status" value="1"/>
</dbReference>
<dbReference type="GO" id="GO:0005200">
    <property type="term" value="F:structural constituent of cytoskeleton"/>
    <property type="evidence" value="ECO:0000318"/>
    <property type="project" value="GO_Central"/>
</dbReference>
<dbReference type="PANTHER" id="PTHR45721:SF2">
    <property type="entry name" value="LAMIN-B2"/>
    <property type="match status" value="1"/>
</dbReference>
<dbReference type="InterPro" id="IPR036415">
    <property type="entry name" value="Lamin_tail_dom_sf"/>
</dbReference>
<feature type="compositionally biased region" description="Acidic residues" evidence="12">
    <location>
        <begin position="627"/>
        <end position="641"/>
    </location>
</feature>
<dbReference type="AlphaFoldDB" id="A0A3Q2U596"/>
<evidence type="ECO:0000256" key="5">
    <source>
        <dbReference type="ARBA" id="ARBA00023242"/>
    </source>
</evidence>
<evidence type="ECO:0000256" key="3">
    <source>
        <dbReference type="ARBA" id="ARBA00022754"/>
    </source>
</evidence>
<dbReference type="OrthoDB" id="102442at2759"/>
<dbReference type="PROSITE" id="PS51842">
    <property type="entry name" value="IF_ROD_2"/>
    <property type="match status" value="1"/>
</dbReference>
<dbReference type="Bgee" id="ENSGALG00000000470">
    <property type="expression patterns" value="Expressed in colon and 12 other cell types or tissues"/>
</dbReference>
<feature type="compositionally biased region" description="Low complexity" evidence="12">
    <location>
        <begin position="441"/>
        <end position="468"/>
    </location>
</feature>
<dbReference type="VEuPathDB" id="HostDB:geneid_396222"/>
<dbReference type="GO" id="GO:0051664">
    <property type="term" value="P:nuclear pore localization"/>
    <property type="evidence" value="ECO:0000318"/>
    <property type="project" value="GO_Central"/>
</dbReference>
<feature type="coiled-coil region" evidence="11">
    <location>
        <begin position="286"/>
        <end position="410"/>
    </location>
</feature>
<dbReference type="PROSITE" id="PS00226">
    <property type="entry name" value="IF_ROD_1"/>
    <property type="match status" value="1"/>
</dbReference>
<dbReference type="SUPFAM" id="SSF90257">
    <property type="entry name" value="Myosin rod fragments"/>
    <property type="match status" value="1"/>
</dbReference>
<reference evidence="13" key="3">
    <citation type="submission" date="2025-09" db="UniProtKB">
        <authorList>
            <consortium name="Ensembl"/>
        </authorList>
    </citation>
    <scope>IDENTIFICATION</scope>
    <source>
        <strain evidence="13">broiler</strain>
    </source>
</reference>
<dbReference type="GeneTree" id="ENSGT00940000160274"/>
<evidence type="ECO:0000313" key="14">
    <source>
        <dbReference type="Proteomes" id="UP000000539"/>
    </source>
</evidence>
<evidence type="ECO:0000256" key="1">
    <source>
        <dbReference type="ARBA" id="ARBA00022481"/>
    </source>
</evidence>
<keyword evidence="3 10" id="KW-0403">Intermediate filament</keyword>